<dbReference type="Proteomes" id="UP000078572">
    <property type="component" value="Chromosome 1"/>
</dbReference>
<evidence type="ECO:0000313" key="1">
    <source>
        <dbReference type="EMBL" id="ANJ70968.1"/>
    </source>
</evidence>
<dbReference type="RefSeq" id="WP_064801021.1">
    <property type="nucleotide sequence ID" value="NZ_JAKOAY010000004.1"/>
</dbReference>
<organism evidence="1 2">
    <name type="scientific">Ralstonia insidiosa</name>
    <dbReference type="NCBI Taxonomy" id="190721"/>
    <lineage>
        <taxon>Bacteria</taxon>
        <taxon>Pseudomonadati</taxon>
        <taxon>Pseudomonadota</taxon>
        <taxon>Betaproteobacteria</taxon>
        <taxon>Burkholderiales</taxon>
        <taxon>Burkholderiaceae</taxon>
        <taxon>Ralstonia</taxon>
    </lineage>
</organism>
<reference evidence="2" key="1">
    <citation type="submission" date="2016-06" db="EMBL/GenBank/DDBJ databases">
        <authorList>
            <person name="Xu Y."/>
            <person name="Nagy A."/>
            <person name="Yan X."/>
            <person name="Kim S.W."/>
            <person name="Haley B."/>
            <person name="Liu N.T."/>
            <person name="Nou X."/>
        </authorList>
    </citation>
    <scope>NUCLEOTIDE SEQUENCE [LARGE SCALE GENOMIC DNA]</scope>
    <source>
        <strain evidence="2">ATCC 49129</strain>
    </source>
</reference>
<dbReference type="AlphaFoldDB" id="A0A191ZS84"/>
<sequence length="139" mass="15815">MFSLDMNRTEAIQRVQAVWDKSPAATLCVAIVEQLAEGVLKRLTFGQLYGLATKSDASKEDIARALQYLTGHDLHLLDTEFEFIDENEETFYFNVDDLNIARHDGLFHPETGERIDNFEERVFPTFVPSSLAKEISSNE</sequence>
<gene>
    <name evidence="1" type="ORF">A9Y76_00025</name>
</gene>
<proteinExistence type="predicted"/>
<evidence type="ECO:0000313" key="2">
    <source>
        <dbReference type="Proteomes" id="UP000078572"/>
    </source>
</evidence>
<protein>
    <submittedName>
        <fullName evidence="1">Uncharacterized protein</fullName>
    </submittedName>
</protein>
<name>A0A191ZS84_9RALS</name>
<dbReference type="EMBL" id="CP016022">
    <property type="protein sequence ID" value="ANJ70968.1"/>
    <property type="molecule type" value="Genomic_DNA"/>
</dbReference>
<keyword evidence="2" id="KW-1185">Reference proteome</keyword>
<accession>A0A191ZS84</accession>